<dbReference type="RefSeq" id="WP_184742244.1">
    <property type="nucleotide sequence ID" value="NZ_JACHGJ010000001.1"/>
</dbReference>
<dbReference type="InterPro" id="IPR029058">
    <property type="entry name" value="AB_hydrolase_fold"/>
</dbReference>
<dbReference type="InterPro" id="IPR050266">
    <property type="entry name" value="AB_hydrolase_sf"/>
</dbReference>
<gene>
    <name evidence="2" type="ORF">HNR50_000053</name>
</gene>
<dbReference type="PRINTS" id="PR00111">
    <property type="entry name" value="ABHYDROLASE"/>
</dbReference>
<reference evidence="2 3" key="1">
    <citation type="submission" date="2020-08" db="EMBL/GenBank/DDBJ databases">
        <title>Genomic Encyclopedia of Type Strains, Phase IV (KMG-IV): sequencing the most valuable type-strain genomes for metagenomic binning, comparative biology and taxonomic classification.</title>
        <authorList>
            <person name="Goeker M."/>
        </authorList>
    </citation>
    <scope>NUCLEOTIDE SEQUENCE [LARGE SCALE GENOMIC DNA]</scope>
    <source>
        <strain evidence="2 3">DSM 2461</strain>
    </source>
</reference>
<dbReference type="Proteomes" id="UP000587760">
    <property type="component" value="Unassembled WGS sequence"/>
</dbReference>
<feature type="domain" description="AB hydrolase-1" evidence="1">
    <location>
        <begin position="21"/>
        <end position="259"/>
    </location>
</feature>
<sequence length="274" mass="31543">MKLELDGAVIYYESYGEGMPLLFLHGYHIDHKCLSFPIEERMGGIEGFKRIYPDLPGMGLTELQSPVDSTEELFSLLLAFIDIMTEGQPFAIAGYSYGGYLARGVVKARKNLVRGMFLLCPVIIPDRKSRILPDFRILKRDMDFIESLSLDDRDVFCESCVIQTEEVYKRFKKEIIEPFLLADRRMMKNLQHQAYAFEKPVDNLNLNFPGPVLFLAGHQDAVVGYEDIYSIFNDYPNAELSVLNSAGHNLQIEREDEFSRQLKSWSEKVKIFKE</sequence>
<evidence type="ECO:0000313" key="2">
    <source>
        <dbReference type="EMBL" id="MBB6478420.1"/>
    </source>
</evidence>
<dbReference type="Gene3D" id="3.40.50.1820">
    <property type="entry name" value="alpha/beta hydrolase"/>
    <property type="match status" value="1"/>
</dbReference>
<dbReference type="Pfam" id="PF12697">
    <property type="entry name" value="Abhydrolase_6"/>
    <property type="match status" value="1"/>
</dbReference>
<name>A0A841R5T4_9SPIO</name>
<dbReference type="GO" id="GO:0003824">
    <property type="term" value="F:catalytic activity"/>
    <property type="evidence" value="ECO:0007669"/>
    <property type="project" value="InterPro"/>
</dbReference>
<evidence type="ECO:0000313" key="3">
    <source>
        <dbReference type="Proteomes" id="UP000587760"/>
    </source>
</evidence>
<proteinExistence type="predicted"/>
<protein>
    <submittedName>
        <fullName evidence="2">Pimeloyl-ACP methyl ester carboxylesterase</fullName>
    </submittedName>
</protein>
<dbReference type="EMBL" id="JACHGJ010000001">
    <property type="protein sequence ID" value="MBB6478420.1"/>
    <property type="molecule type" value="Genomic_DNA"/>
</dbReference>
<keyword evidence="3" id="KW-1185">Reference proteome</keyword>
<organism evidence="2 3">
    <name type="scientific">Spirochaeta isovalerica</name>
    <dbReference type="NCBI Taxonomy" id="150"/>
    <lineage>
        <taxon>Bacteria</taxon>
        <taxon>Pseudomonadati</taxon>
        <taxon>Spirochaetota</taxon>
        <taxon>Spirochaetia</taxon>
        <taxon>Spirochaetales</taxon>
        <taxon>Spirochaetaceae</taxon>
        <taxon>Spirochaeta</taxon>
    </lineage>
</organism>
<dbReference type="PANTHER" id="PTHR43798">
    <property type="entry name" value="MONOACYLGLYCEROL LIPASE"/>
    <property type="match status" value="1"/>
</dbReference>
<dbReference type="AlphaFoldDB" id="A0A841R5T4"/>
<comment type="caution">
    <text evidence="2">The sequence shown here is derived from an EMBL/GenBank/DDBJ whole genome shotgun (WGS) entry which is preliminary data.</text>
</comment>
<accession>A0A841R5T4</accession>
<dbReference type="SUPFAM" id="SSF53474">
    <property type="entry name" value="alpha/beta-Hydrolases"/>
    <property type="match status" value="1"/>
</dbReference>
<dbReference type="PANTHER" id="PTHR43798:SF6">
    <property type="entry name" value="HYDROLASE, PUTATIVE (AFU_ORTHOLOGUE AFUA_4G13070)-RELATED"/>
    <property type="match status" value="1"/>
</dbReference>
<dbReference type="PRINTS" id="PR00412">
    <property type="entry name" value="EPOXHYDRLASE"/>
</dbReference>
<evidence type="ECO:0000259" key="1">
    <source>
        <dbReference type="Pfam" id="PF12697"/>
    </source>
</evidence>
<dbReference type="InterPro" id="IPR000073">
    <property type="entry name" value="AB_hydrolase_1"/>
</dbReference>
<dbReference type="InterPro" id="IPR000639">
    <property type="entry name" value="Epox_hydrolase-like"/>
</dbReference>